<evidence type="ECO:0000256" key="1">
    <source>
        <dbReference type="SAM" id="MobiDB-lite"/>
    </source>
</evidence>
<reference evidence="2" key="1">
    <citation type="journal article" date="2021" name="Evol. Appl.">
        <title>The genome of the Pyrenean desman and the effects of bottlenecks and inbreeding on the genomic landscape of an endangered species.</title>
        <authorList>
            <person name="Escoda L."/>
            <person name="Castresana J."/>
        </authorList>
    </citation>
    <scope>NUCLEOTIDE SEQUENCE</scope>
    <source>
        <strain evidence="2">IBE-C5619</strain>
    </source>
</reference>
<dbReference type="Proteomes" id="UP000700334">
    <property type="component" value="Unassembled WGS sequence"/>
</dbReference>
<keyword evidence="3" id="KW-1185">Reference proteome</keyword>
<comment type="caution">
    <text evidence="2">The sequence shown here is derived from an EMBL/GenBank/DDBJ whole genome shotgun (WGS) entry which is preliminary data.</text>
</comment>
<gene>
    <name evidence="2" type="ORF">J0S82_002655</name>
</gene>
<feature type="region of interest" description="Disordered" evidence="1">
    <location>
        <begin position="444"/>
        <end position="470"/>
    </location>
</feature>
<evidence type="ECO:0000313" key="2">
    <source>
        <dbReference type="EMBL" id="KAG8510599.1"/>
    </source>
</evidence>
<sequence>MDGSEGPPQNLVPVPPHRRYRKETPEAQTCLVGDSQAWDRTGTAASFSVSTHKPTGRSLCMTGPAGGAGANFQASVEGEGMGPENGVLLSGTPETKDTEGVQMMWDLPKPKEARLAGVRSDVVQVTDDALGRFSVCSQPAARFPVVLTSHELTALNQPSGCPPLPSSEKWPAHPCLAPFPQTVPADQALVGVGVTFSPGKQCSFFGLEPGSQEALNEGGALSCILARPAQVYHVFPPASGGEARTIDCGADNGCLLQPLPRPQPSLEGTPEGELRISAGQMAAGRWQSSVTVPWICVPRPGEANPVMQPVLCGARRATGQYMAMTFVMRLSTITVHDGWRAAVITQDCSLRRRRQSLSEACSRQWLSCGPALQPQKESDDKELQPASGFGSAKACWEADTVLILQAGDQAKEMVSTGVQESFEFNRSSLTSSIAPKNKARLKKIKNDNGPVAKKPSAGKTGVITQTSKNC</sequence>
<proteinExistence type="predicted"/>
<dbReference type="EMBL" id="JAGFMF010011868">
    <property type="protein sequence ID" value="KAG8510599.1"/>
    <property type="molecule type" value="Genomic_DNA"/>
</dbReference>
<organism evidence="2 3">
    <name type="scientific">Galemys pyrenaicus</name>
    <name type="common">Iberian desman</name>
    <name type="synonym">Pyrenean desman</name>
    <dbReference type="NCBI Taxonomy" id="202257"/>
    <lineage>
        <taxon>Eukaryota</taxon>
        <taxon>Metazoa</taxon>
        <taxon>Chordata</taxon>
        <taxon>Craniata</taxon>
        <taxon>Vertebrata</taxon>
        <taxon>Euteleostomi</taxon>
        <taxon>Mammalia</taxon>
        <taxon>Eutheria</taxon>
        <taxon>Laurasiatheria</taxon>
        <taxon>Eulipotyphla</taxon>
        <taxon>Talpidae</taxon>
        <taxon>Galemys</taxon>
    </lineage>
</organism>
<accession>A0A8J5ZVP5</accession>
<feature type="region of interest" description="Disordered" evidence="1">
    <location>
        <begin position="1"/>
        <end position="26"/>
    </location>
</feature>
<evidence type="ECO:0000313" key="3">
    <source>
        <dbReference type="Proteomes" id="UP000700334"/>
    </source>
</evidence>
<dbReference type="AlphaFoldDB" id="A0A8J5ZVP5"/>
<name>A0A8J5ZVP5_GALPY</name>
<protein>
    <submittedName>
        <fullName evidence="2">Twinkle protein, mitochondrial</fullName>
    </submittedName>
</protein>